<feature type="chain" id="PRO_5041783011" description="Feruloyl esterase C" evidence="11">
    <location>
        <begin position="24"/>
        <end position="304"/>
    </location>
</feature>
<comment type="caution">
    <text evidence="13">The sequence shown here is derived from an EMBL/GenBank/DDBJ whole genome shotgun (WGS) entry which is preliminary data.</text>
</comment>
<evidence type="ECO:0000256" key="3">
    <source>
        <dbReference type="ARBA" id="ARBA00022525"/>
    </source>
</evidence>
<dbReference type="GO" id="GO:0005576">
    <property type="term" value="C:extracellular region"/>
    <property type="evidence" value="ECO:0007669"/>
    <property type="project" value="UniProtKB-SubCell"/>
</dbReference>
<reference evidence="13" key="2">
    <citation type="submission" date="2023-06" db="EMBL/GenBank/DDBJ databases">
        <authorList>
            <consortium name="Lawrence Berkeley National Laboratory"/>
            <person name="Haridas S."/>
            <person name="Hensen N."/>
            <person name="Bonometti L."/>
            <person name="Westerberg I."/>
            <person name="Brannstrom I.O."/>
            <person name="Guillou S."/>
            <person name="Cros-Aarteil S."/>
            <person name="Calhoun S."/>
            <person name="Kuo A."/>
            <person name="Mondo S."/>
            <person name="Pangilinan J."/>
            <person name="Riley R."/>
            <person name="Labutti K."/>
            <person name="Andreopoulos B."/>
            <person name="Lipzen A."/>
            <person name="Chen C."/>
            <person name="Yanf M."/>
            <person name="Daum C."/>
            <person name="Ng V."/>
            <person name="Clum A."/>
            <person name="Steindorff A."/>
            <person name="Ohm R."/>
            <person name="Martin F."/>
            <person name="Silar P."/>
            <person name="Natvig D."/>
            <person name="Lalanne C."/>
            <person name="Gautier V."/>
            <person name="Ament-Velasquez S.L."/>
            <person name="Kruys A."/>
            <person name="Hutchinson M.I."/>
            <person name="Powell A.J."/>
            <person name="Barry K."/>
            <person name="Miller A.N."/>
            <person name="Grigoriev I.V."/>
            <person name="Debuchy R."/>
            <person name="Gladieux P."/>
            <person name="Thoren M.H."/>
            <person name="Johannesson H."/>
        </authorList>
    </citation>
    <scope>NUCLEOTIDE SEQUENCE</scope>
    <source>
        <strain evidence="13">SMH4131-1</strain>
    </source>
</reference>
<evidence type="ECO:0000313" key="13">
    <source>
        <dbReference type="EMBL" id="KAK3317533.1"/>
    </source>
</evidence>
<dbReference type="PANTHER" id="PTHR38050:SF1">
    <property type="entry name" value="FERULOYL ESTERASE C"/>
    <property type="match status" value="1"/>
</dbReference>
<evidence type="ECO:0000313" key="14">
    <source>
        <dbReference type="Proteomes" id="UP001286456"/>
    </source>
</evidence>
<dbReference type="AlphaFoldDB" id="A0AAE0I2S2"/>
<dbReference type="Pfam" id="PF02230">
    <property type="entry name" value="Abhydrolase_2"/>
    <property type="match status" value="1"/>
</dbReference>
<keyword evidence="14" id="KW-1185">Reference proteome</keyword>
<dbReference type="GO" id="GO:0030600">
    <property type="term" value="F:feruloyl esterase activity"/>
    <property type="evidence" value="ECO:0007669"/>
    <property type="project" value="UniProtKB-UniRule"/>
</dbReference>
<evidence type="ECO:0000259" key="12">
    <source>
        <dbReference type="Pfam" id="PF02230"/>
    </source>
</evidence>
<evidence type="ECO:0000256" key="10">
    <source>
        <dbReference type="ARBA" id="ARBA00034075"/>
    </source>
</evidence>
<dbReference type="EC" id="3.1.1.73" evidence="11"/>
<gene>
    <name evidence="13" type="ORF">B0T19DRAFT_469222</name>
</gene>
<comment type="catalytic activity">
    <reaction evidence="10 11">
        <text>feruloyl-polysaccharide + H2O = ferulate + polysaccharide.</text>
        <dbReference type="EC" id="3.1.1.73"/>
    </reaction>
</comment>
<evidence type="ECO:0000256" key="7">
    <source>
        <dbReference type="ARBA" id="ARBA00023277"/>
    </source>
</evidence>
<evidence type="ECO:0000256" key="2">
    <source>
        <dbReference type="ARBA" id="ARBA00010278"/>
    </source>
</evidence>
<evidence type="ECO:0000256" key="1">
    <source>
        <dbReference type="ARBA" id="ARBA00004613"/>
    </source>
</evidence>
<reference evidence="13" key="1">
    <citation type="journal article" date="2023" name="Mol. Phylogenet. Evol.">
        <title>Genome-scale phylogeny and comparative genomics of the fungal order Sordariales.</title>
        <authorList>
            <person name="Hensen N."/>
            <person name="Bonometti L."/>
            <person name="Westerberg I."/>
            <person name="Brannstrom I.O."/>
            <person name="Guillou S."/>
            <person name="Cros-Aarteil S."/>
            <person name="Calhoun S."/>
            <person name="Haridas S."/>
            <person name="Kuo A."/>
            <person name="Mondo S."/>
            <person name="Pangilinan J."/>
            <person name="Riley R."/>
            <person name="LaButti K."/>
            <person name="Andreopoulos B."/>
            <person name="Lipzen A."/>
            <person name="Chen C."/>
            <person name="Yan M."/>
            <person name="Daum C."/>
            <person name="Ng V."/>
            <person name="Clum A."/>
            <person name="Steindorff A."/>
            <person name="Ohm R.A."/>
            <person name="Martin F."/>
            <person name="Silar P."/>
            <person name="Natvig D.O."/>
            <person name="Lalanne C."/>
            <person name="Gautier V."/>
            <person name="Ament-Velasquez S.L."/>
            <person name="Kruys A."/>
            <person name="Hutchinson M.I."/>
            <person name="Powell A.J."/>
            <person name="Barry K."/>
            <person name="Miller A.N."/>
            <person name="Grigoriev I.V."/>
            <person name="Debuchy R."/>
            <person name="Gladieux P."/>
            <person name="Hiltunen Thoren M."/>
            <person name="Johannesson H."/>
        </authorList>
    </citation>
    <scope>NUCLEOTIDE SEQUENCE</scope>
    <source>
        <strain evidence="13">SMH4131-1</strain>
    </source>
</reference>
<proteinExistence type="inferred from homology"/>
<evidence type="ECO:0000256" key="9">
    <source>
        <dbReference type="ARBA" id="ARBA00025250"/>
    </source>
</evidence>
<keyword evidence="6 11" id="KW-0378">Hydrolase</keyword>
<evidence type="ECO:0000256" key="4">
    <source>
        <dbReference type="ARBA" id="ARBA00022651"/>
    </source>
</evidence>
<keyword evidence="5 11" id="KW-0732">Signal</keyword>
<evidence type="ECO:0000256" key="5">
    <source>
        <dbReference type="ARBA" id="ARBA00022729"/>
    </source>
</evidence>
<evidence type="ECO:0000256" key="11">
    <source>
        <dbReference type="RuleBase" id="RU367094"/>
    </source>
</evidence>
<sequence>MAFTSPLLTFLLLLFTTITTTLAAKASPGCSSTPKLITPSSSPTRLTTTIASKTREYFVLLPPNFSPTTPHRLVLTLHALGGTASQVIAGTGGYVPWYGLSALSSQAVAQNASKIPTVFVAPNGLDNGWANTNGNDVSFIQSILTTVTNDLCIDTNLVFSTGFSFGGAMSYMLACSLPANTLRGVAVLSGNPQISGSCAAATQGFPVAYYGQHGMADSVLPIDGGRAMRDRFVKSNGCSTIGQVVEPAKGSGQKHAVNEFQGCAKDKPVVWAAFDGDHTPTPKDKGDQSTWTPAESWRFFERFV</sequence>
<name>A0AAE0I2S2_9PEZI</name>
<feature type="signal peptide" evidence="11">
    <location>
        <begin position="1"/>
        <end position="23"/>
    </location>
</feature>
<dbReference type="GO" id="GO:0045493">
    <property type="term" value="P:xylan catabolic process"/>
    <property type="evidence" value="ECO:0007669"/>
    <property type="project" value="UniProtKB-UniRule"/>
</dbReference>
<dbReference type="Gene3D" id="3.40.50.1820">
    <property type="entry name" value="alpha/beta hydrolase"/>
    <property type="match status" value="1"/>
</dbReference>
<comment type="function">
    <text evidence="9 11">Involved in degradation of plant cell walls. Hydrolyzes the feruloyl-arabinose ester bond in arabinoxylans, and the feruloyl-galactose ester bond in pectin. Active against paranitrophenyl-acetate, methyl ferulate and wheat arabinoxylan.</text>
</comment>
<keyword evidence="8 11" id="KW-0624">Polysaccharide degradation</keyword>
<feature type="domain" description="Phospholipase/carboxylesterase/thioesterase" evidence="12">
    <location>
        <begin position="140"/>
        <end position="237"/>
    </location>
</feature>
<evidence type="ECO:0000256" key="6">
    <source>
        <dbReference type="ARBA" id="ARBA00022801"/>
    </source>
</evidence>
<dbReference type="InterPro" id="IPR029058">
    <property type="entry name" value="AB_hydrolase_fold"/>
</dbReference>
<accession>A0AAE0I2S2</accession>
<comment type="subcellular location">
    <subcellularLocation>
        <location evidence="1 11">Secreted</location>
    </subcellularLocation>
</comment>
<keyword evidence="3 11" id="KW-0964">Secreted</keyword>
<keyword evidence="4 11" id="KW-0858">Xylan degradation</keyword>
<dbReference type="InterPro" id="IPR003140">
    <property type="entry name" value="PLipase/COase/thioEstase"/>
</dbReference>
<dbReference type="EMBL" id="JAUEPO010000007">
    <property type="protein sequence ID" value="KAK3317533.1"/>
    <property type="molecule type" value="Genomic_DNA"/>
</dbReference>
<organism evidence="13 14">
    <name type="scientific">Cercophora scortea</name>
    <dbReference type="NCBI Taxonomy" id="314031"/>
    <lineage>
        <taxon>Eukaryota</taxon>
        <taxon>Fungi</taxon>
        <taxon>Dikarya</taxon>
        <taxon>Ascomycota</taxon>
        <taxon>Pezizomycotina</taxon>
        <taxon>Sordariomycetes</taxon>
        <taxon>Sordariomycetidae</taxon>
        <taxon>Sordariales</taxon>
        <taxon>Lasiosphaeriaceae</taxon>
        <taxon>Cercophora</taxon>
    </lineage>
</organism>
<protein>
    <recommendedName>
        <fullName evidence="11">Feruloyl esterase C</fullName>
        <ecNumber evidence="11">3.1.1.73</ecNumber>
    </recommendedName>
    <alternativeName>
        <fullName evidence="11">Ferulic acid esterase C</fullName>
    </alternativeName>
</protein>
<dbReference type="PANTHER" id="PTHR38050">
    <property type="match status" value="1"/>
</dbReference>
<comment type="similarity">
    <text evidence="2 11">Belongs to the faeC family.</text>
</comment>
<evidence type="ECO:0000256" key="8">
    <source>
        <dbReference type="ARBA" id="ARBA00023326"/>
    </source>
</evidence>
<dbReference type="SUPFAM" id="SSF53474">
    <property type="entry name" value="alpha/beta-Hydrolases"/>
    <property type="match status" value="1"/>
</dbReference>
<keyword evidence="7 11" id="KW-0119">Carbohydrate metabolism</keyword>
<dbReference type="InterPro" id="IPR043595">
    <property type="entry name" value="FaeB/C/D"/>
</dbReference>
<dbReference type="Proteomes" id="UP001286456">
    <property type="component" value="Unassembled WGS sequence"/>
</dbReference>